<dbReference type="Pfam" id="PF04632">
    <property type="entry name" value="FUSC"/>
    <property type="match status" value="1"/>
</dbReference>
<reference evidence="7 8" key="1">
    <citation type="submission" date="2015-11" db="EMBL/GenBank/DDBJ databases">
        <title>Exploring the genomic traits of fungus-feeding bacterial genus Collimonas.</title>
        <authorList>
            <person name="Song C."/>
            <person name="Schmidt R."/>
            <person name="de Jager V."/>
            <person name="Krzyzanowska D."/>
            <person name="Jongedijk E."/>
            <person name="Cankar K."/>
            <person name="Beekwilder J."/>
            <person name="van Veen A."/>
            <person name="de Boer W."/>
            <person name="van Veen J.A."/>
            <person name="Garbeva P."/>
        </authorList>
    </citation>
    <scope>NUCLEOTIDE SEQUENCE [LARGE SCALE GENOMIC DNA]</scope>
    <source>
        <strain evidence="7 8">Ter6</strain>
    </source>
</reference>
<dbReference type="EMBL" id="CP013232">
    <property type="protein sequence ID" value="AMO97036.1"/>
    <property type="molecule type" value="Genomic_DNA"/>
</dbReference>
<dbReference type="Proteomes" id="UP000072421">
    <property type="component" value="Chromosome"/>
</dbReference>
<evidence type="ECO:0000256" key="4">
    <source>
        <dbReference type="ARBA" id="ARBA00022989"/>
    </source>
</evidence>
<accession>A0A127PGU8</accession>
<dbReference type="OrthoDB" id="6538131at2"/>
<dbReference type="PATRIC" id="fig|158899.10.peg.4402"/>
<keyword evidence="2" id="KW-1003">Cell membrane</keyword>
<keyword evidence="4 6" id="KW-1133">Transmembrane helix</keyword>
<keyword evidence="3 6" id="KW-0812">Transmembrane</keyword>
<keyword evidence="5 6" id="KW-0472">Membrane</keyword>
<dbReference type="RefSeq" id="WP_061541474.1">
    <property type="nucleotide sequence ID" value="NZ_CP013232.1"/>
</dbReference>
<feature type="transmembrane region" description="Helical" evidence="6">
    <location>
        <begin position="498"/>
        <end position="517"/>
    </location>
</feature>
<sequence>MTIVSEITGTPASSRESWPDHLKQAAVSWLEGHGQDLLYVSKILLATLLALGLSLLFDLSKPGTAMVTVIIVLQPRSGLVLAKGFYRFIGTAVGVIMSIILAASFSQQPVLFLAAGACWLAFCTAGSTIFRNFQSYAFVLAGYTLVIVGLPAALQPDQAFDIAMTRLSEVMLGLLCAGVVSDVLFPKRLSDVLLLTVRKRFADFKTFIALNDVAPSSRPARERMVLRFIGEVITLEALRTSSVFESATGHLQSLQLRQLNNAFMTASTTFHSLDQLFGRLQASGKLSTLNALLMEYKAIVRALSSQDRTLLMQVRRALPQRLLALRRGLAAANGSASDSSHILDFDSATELLARFADELQVYARIHAVVIQTEMHMPDDVQLPAHYVARTDPTLVVTSALRAAIGFGISSLFWIESGWVSGTDAVVMATVVSALFAAAPSPIKIVRQFMIGGALGGFFGFLSAYYLQSQAENFTMLCIALAPFILIGAWLTTTKKYSGVGTGILLFFFSYASIGSNYQFDMPALLNGMAGGLIGVGVASVLYQIIDPSDSRWIKRRLARALRRQVEEACSRPLPGLLGRFESGTRDLLSRFAITHSLDNPDDRDIMTWLLSVLEIGRAVIQLRLEMLAVADRQAHDKIEQCVRSIAYLFARPSQVRLRAALDAVLAAIAVCTASNTLPAVLANLHLMRGAMLERVTVLTPAETSTNTSET</sequence>
<dbReference type="PANTHER" id="PTHR30509:SF40">
    <property type="entry name" value="BLR3852 PROTEIN"/>
    <property type="match status" value="1"/>
</dbReference>
<feature type="transmembrane region" description="Helical" evidence="6">
    <location>
        <begin position="523"/>
        <end position="545"/>
    </location>
</feature>
<feature type="transmembrane region" description="Helical" evidence="6">
    <location>
        <begin position="137"/>
        <end position="154"/>
    </location>
</feature>
<feature type="transmembrane region" description="Helical" evidence="6">
    <location>
        <begin position="473"/>
        <end position="491"/>
    </location>
</feature>
<evidence type="ECO:0000256" key="2">
    <source>
        <dbReference type="ARBA" id="ARBA00022475"/>
    </source>
</evidence>
<evidence type="ECO:0000256" key="6">
    <source>
        <dbReference type="SAM" id="Phobius"/>
    </source>
</evidence>
<comment type="subcellular location">
    <subcellularLocation>
        <location evidence="1">Cell membrane</location>
        <topology evidence="1">Multi-pass membrane protein</topology>
    </subcellularLocation>
</comment>
<dbReference type="GO" id="GO:0005886">
    <property type="term" value="C:plasma membrane"/>
    <property type="evidence" value="ECO:0007669"/>
    <property type="project" value="UniProtKB-SubCell"/>
</dbReference>
<feature type="transmembrane region" description="Helical" evidence="6">
    <location>
        <begin position="448"/>
        <end position="467"/>
    </location>
</feature>
<feature type="transmembrane region" description="Helical" evidence="6">
    <location>
        <begin position="111"/>
        <end position="130"/>
    </location>
</feature>
<evidence type="ECO:0000256" key="1">
    <source>
        <dbReference type="ARBA" id="ARBA00004651"/>
    </source>
</evidence>
<gene>
    <name evidence="7" type="ORF">CFter6_4443</name>
</gene>
<dbReference type="InterPro" id="IPR006726">
    <property type="entry name" value="PHBA_efflux_AaeB/fusaric-R"/>
</dbReference>
<name>A0A127PGU8_9BURK</name>
<evidence type="ECO:0008006" key="9">
    <source>
        <dbReference type="Google" id="ProtNLM"/>
    </source>
</evidence>
<evidence type="ECO:0000313" key="7">
    <source>
        <dbReference type="EMBL" id="AMO97036.1"/>
    </source>
</evidence>
<evidence type="ECO:0000256" key="3">
    <source>
        <dbReference type="ARBA" id="ARBA00022692"/>
    </source>
</evidence>
<proteinExistence type="predicted"/>
<feature type="transmembrane region" description="Helical" evidence="6">
    <location>
        <begin position="37"/>
        <end position="57"/>
    </location>
</feature>
<dbReference type="PANTHER" id="PTHR30509">
    <property type="entry name" value="P-HYDROXYBENZOIC ACID EFFLUX PUMP SUBUNIT-RELATED"/>
    <property type="match status" value="1"/>
</dbReference>
<protein>
    <recommendedName>
        <fullName evidence="9">Membrane protein YccC</fullName>
    </recommendedName>
</protein>
<dbReference type="AlphaFoldDB" id="A0A127PGU8"/>
<evidence type="ECO:0000313" key="8">
    <source>
        <dbReference type="Proteomes" id="UP000072421"/>
    </source>
</evidence>
<dbReference type="GO" id="GO:0022857">
    <property type="term" value="F:transmembrane transporter activity"/>
    <property type="evidence" value="ECO:0007669"/>
    <property type="project" value="InterPro"/>
</dbReference>
<evidence type="ECO:0000256" key="5">
    <source>
        <dbReference type="ARBA" id="ARBA00023136"/>
    </source>
</evidence>
<feature type="transmembrane region" description="Helical" evidence="6">
    <location>
        <begin position="85"/>
        <end position="105"/>
    </location>
</feature>
<organism evidence="7">
    <name type="scientific">Collimonas fungivorans</name>
    <dbReference type="NCBI Taxonomy" id="158899"/>
    <lineage>
        <taxon>Bacteria</taxon>
        <taxon>Pseudomonadati</taxon>
        <taxon>Pseudomonadota</taxon>
        <taxon>Betaproteobacteria</taxon>
        <taxon>Burkholderiales</taxon>
        <taxon>Oxalobacteraceae</taxon>
        <taxon>Collimonas</taxon>
    </lineage>
</organism>